<protein>
    <recommendedName>
        <fullName evidence="2 5">Methionyl-tRNA formyltransferase</fullName>
        <ecNumber evidence="2 5">2.1.2.9</ecNumber>
    </recommendedName>
</protein>
<organism evidence="8 9">
    <name type="scientific">Candidatus Kapaibacterium thiocyanatum</name>
    <dbReference type="NCBI Taxonomy" id="1895771"/>
    <lineage>
        <taxon>Bacteria</taxon>
        <taxon>Pseudomonadati</taxon>
        <taxon>Candidatus Kapaibacteriota</taxon>
        <taxon>Candidatus Kapaibacteriia</taxon>
        <taxon>Candidatus Kapaibacteriales</taxon>
        <taxon>Candidatus Kapaibacteriaceae</taxon>
        <taxon>Candidatus Kapaibacterium</taxon>
    </lineage>
</organism>
<gene>
    <name evidence="5" type="primary">fmt</name>
    <name evidence="8" type="ORF">BGO89_03535</name>
</gene>
<dbReference type="InterPro" id="IPR002376">
    <property type="entry name" value="Formyl_transf_N"/>
</dbReference>
<dbReference type="NCBIfam" id="TIGR00460">
    <property type="entry name" value="fmt"/>
    <property type="match status" value="1"/>
</dbReference>
<dbReference type="AlphaFoldDB" id="A0A1M3L1P0"/>
<evidence type="ECO:0000256" key="4">
    <source>
        <dbReference type="ARBA" id="ARBA00022917"/>
    </source>
</evidence>
<evidence type="ECO:0000256" key="3">
    <source>
        <dbReference type="ARBA" id="ARBA00022679"/>
    </source>
</evidence>
<proteinExistence type="inferred from homology"/>
<dbReference type="CDD" id="cd08646">
    <property type="entry name" value="FMT_core_Met-tRNA-FMT_N"/>
    <property type="match status" value="1"/>
</dbReference>
<sequence length="306" mass="33203">MSSIIFMGTPEFAVPALQALHTGFGVRAVVTIPDKARGRGLNVQPSEVKRAALDLGIDTILQPASLKDPAFAETLAALEPDILCVIAFRILPRTIYTMARLGAFNVHASLLPRYRGAAPINHAIINGDRESGVTSFLLNDVVDTGNILLQERCDVPDGMTAGELYARLMPLAADCAVQTVRMLLDGTTAPILQLESLASPAPKVFRETSRIDWTKQRHDVRNFIHGLSPVPCAWTHWNGEVLKIYHAAPADETCPMGTFRMTPYGLLAGCADGALLLSEIQTPGKKRMQTTDMLRGYRGPVEGTFA</sequence>
<dbReference type="InterPro" id="IPR005794">
    <property type="entry name" value="Fmt"/>
</dbReference>
<feature type="domain" description="Formyl transferase C-terminal" evidence="7">
    <location>
        <begin position="205"/>
        <end position="298"/>
    </location>
</feature>
<comment type="function">
    <text evidence="5">Attaches a formyl group to the free amino group of methionyl-tRNA(fMet). The formyl group appears to play a dual role in the initiator identity of N-formylmethionyl-tRNA by promoting its recognition by IF2 and preventing the misappropriation of this tRNA by the elongation apparatus.</text>
</comment>
<dbReference type="InterPro" id="IPR005793">
    <property type="entry name" value="Formyl_trans_C"/>
</dbReference>
<dbReference type="SUPFAM" id="SSF53328">
    <property type="entry name" value="Formyltransferase"/>
    <property type="match status" value="1"/>
</dbReference>
<dbReference type="Pfam" id="PF02911">
    <property type="entry name" value="Formyl_trans_C"/>
    <property type="match status" value="1"/>
</dbReference>
<feature type="domain" description="Formyl transferase N-terminal" evidence="6">
    <location>
        <begin position="5"/>
        <end position="174"/>
    </location>
</feature>
<dbReference type="InterPro" id="IPR044135">
    <property type="entry name" value="Met-tRNA-FMT_C"/>
</dbReference>
<accession>A0A1M3L1P0</accession>
<dbReference type="InterPro" id="IPR011034">
    <property type="entry name" value="Formyl_transferase-like_C_sf"/>
</dbReference>
<dbReference type="Pfam" id="PF00551">
    <property type="entry name" value="Formyl_trans_N"/>
    <property type="match status" value="1"/>
</dbReference>
<feature type="binding site" evidence="5">
    <location>
        <begin position="109"/>
        <end position="112"/>
    </location>
    <ligand>
        <name>(6S)-5,6,7,8-tetrahydrofolate</name>
        <dbReference type="ChEBI" id="CHEBI:57453"/>
    </ligand>
</feature>
<keyword evidence="4 5" id="KW-0648">Protein biosynthesis</keyword>
<dbReference type="Gene3D" id="3.40.50.12230">
    <property type="match status" value="1"/>
</dbReference>
<dbReference type="GO" id="GO:0005829">
    <property type="term" value="C:cytosol"/>
    <property type="evidence" value="ECO:0007669"/>
    <property type="project" value="TreeGrafter"/>
</dbReference>
<evidence type="ECO:0000313" key="9">
    <source>
        <dbReference type="Proteomes" id="UP000184233"/>
    </source>
</evidence>
<evidence type="ECO:0000313" key="8">
    <source>
        <dbReference type="EMBL" id="OJX58845.1"/>
    </source>
</evidence>
<dbReference type="CDD" id="cd08704">
    <property type="entry name" value="Met_tRNA_FMT_C"/>
    <property type="match status" value="1"/>
</dbReference>
<name>A0A1M3L1P0_9BACT</name>
<dbReference type="SUPFAM" id="SSF50486">
    <property type="entry name" value="FMT C-terminal domain-like"/>
    <property type="match status" value="1"/>
</dbReference>
<dbReference type="PANTHER" id="PTHR11138:SF5">
    <property type="entry name" value="METHIONYL-TRNA FORMYLTRANSFERASE, MITOCHONDRIAL"/>
    <property type="match status" value="1"/>
</dbReference>
<dbReference type="STRING" id="1895771.BGO89_03535"/>
<dbReference type="EMBL" id="MKVH01000014">
    <property type="protein sequence ID" value="OJX58845.1"/>
    <property type="molecule type" value="Genomic_DNA"/>
</dbReference>
<dbReference type="EC" id="2.1.2.9" evidence="2 5"/>
<dbReference type="HAMAP" id="MF_00182">
    <property type="entry name" value="Formyl_trans"/>
    <property type="match status" value="1"/>
</dbReference>
<dbReference type="PANTHER" id="PTHR11138">
    <property type="entry name" value="METHIONYL-TRNA FORMYLTRANSFERASE"/>
    <property type="match status" value="1"/>
</dbReference>
<evidence type="ECO:0000259" key="7">
    <source>
        <dbReference type="Pfam" id="PF02911"/>
    </source>
</evidence>
<comment type="similarity">
    <text evidence="1 5">Belongs to the Fmt family.</text>
</comment>
<reference evidence="8 9" key="1">
    <citation type="submission" date="2016-09" db="EMBL/GenBank/DDBJ databases">
        <title>Genome-resolved meta-omics ties microbial dynamics to process performance in biotechnology for thiocyanate degradation.</title>
        <authorList>
            <person name="Kantor R.S."/>
            <person name="Huddy R.J."/>
            <person name="Iyer R."/>
            <person name="Thomas B.C."/>
            <person name="Brown C.T."/>
            <person name="Anantharaman K."/>
            <person name="Tringe S."/>
            <person name="Hettich R.L."/>
            <person name="Harrison S.T."/>
            <person name="Banfield J.F."/>
        </authorList>
    </citation>
    <scope>NUCLEOTIDE SEQUENCE [LARGE SCALE GENOMIC DNA]</scope>
    <source>
        <strain evidence="8">59-99</strain>
    </source>
</reference>
<evidence type="ECO:0000259" key="6">
    <source>
        <dbReference type="Pfam" id="PF00551"/>
    </source>
</evidence>
<comment type="caution">
    <text evidence="8">The sequence shown here is derived from an EMBL/GenBank/DDBJ whole genome shotgun (WGS) entry which is preliminary data.</text>
</comment>
<dbReference type="InterPro" id="IPR036477">
    <property type="entry name" value="Formyl_transf_N_sf"/>
</dbReference>
<dbReference type="InterPro" id="IPR041711">
    <property type="entry name" value="Met-tRNA-FMT_N"/>
</dbReference>
<comment type="catalytic activity">
    <reaction evidence="5">
        <text>L-methionyl-tRNA(fMet) + (6R)-10-formyltetrahydrofolate = N-formyl-L-methionyl-tRNA(fMet) + (6S)-5,6,7,8-tetrahydrofolate + H(+)</text>
        <dbReference type="Rhea" id="RHEA:24380"/>
        <dbReference type="Rhea" id="RHEA-COMP:9952"/>
        <dbReference type="Rhea" id="RHEA-COMP:9953"/>
        <dbReference type="ChEBI" id="CHEBI:15378"/>
        <dbReference type="ChEBI" id="CHEBI:57453"/>
        <dbReference type="ChEBI" id="CHEBI:78530"/>
        <dbReference type="ChEBI" id="CHEBI:78844"/>
        <dbReference type="ChEBI" id="CHEBI:195366"/>
        <dbReference type="EC" id="2.1.2.9"/>
    </reaction>
</comment>
<evidence type="ECO:0000256" key="5">
    <source>
        <dbReference type="HAMAP-Rule" id="MF_00182"/>
    </source>
</evidence>
<evidence type="ECO:0000256" key="2">
    <source>
        <dbReference type="ARBA" id="ARBA00012261"/>
    </source>
</evidence>
<evidence type="ECO:0000256" key="1">
    <source>
        <dbReference type="ARBA" id="ARBA00010699"/>
    </source>
</evidence>
<dbReference type="GO" id="GO:0004479">
    <property type="term" value="F:methionyl-tRNA formyltransferase activity"/>
    <property type="evidence" value="ECO:0007669"/>
    <property type="project" value="UniProtKB-UniRule"/>
</dbReference>
<keyword evidence="3 5" id="KW-0808">Transferase</keyword>
<dbReference type="Proteomes" id="UP000184233">
    <property type="component" value="Unassembled WGS sequence"/>
</dbReference>